<keyword evidence="5" id="KW-1185">Reference proteome</keyword>
<feature type="compositionally biased region" description="Basic residues" evidence="2">
    <location>
        <begin position="422"/>
        <end position="432"/>
    </location>
</feature>
<feature type="compositionally biased region" description="Basic and acidic residues" evidence="2">
    <location>
        <begin position="198"/>
        <end position="208"/>
    </location>
</feature>
<feature type="compositionally biased region" description="Basic residues" evidence="2">
    <location>
        <begin position="480"/>
        <end position="492"/>
    </location>
</feature>
<dbReference type="InterPro" id="IPR044820">
    <property type="entry name" value="AGD14-like"/>
</dbReference>
<gene>
    <name evidence="4" type="ORF">CJ030_MR8G021823</name>
</gene>
<dbReference type="PANTHER" id="PTHR46085">
    <property type="entry name" value="ARFGAP/RECO-RELATED"/>
    <property type="match status" value="1"/>
</dbReference>
<feature type="compositionally biased region" description="Polar residues" evidence="2">
    <location>
        <begin position="33"/>
        <end position="45"/>
    </location>
</feature>
<feature type="compositionally biased region" description="Basic and acidic residues" evidence="2">
    <location>
        <begin position="180"/>
        <end position="190"/>
    </location>
</feature>
<dbReference type="InterPro" id="IPR038508">
    <property type="entry name" value="ArfGAP_dom_sf"/>
</dbReference>
<dbReference type="PROSITE" id="PS50115">
    <property type="entry name" value="ARFGAP"/>
    <property type="match status" value="1"/>
</dbReference>
<evidence type="ECO:0000256" key="2">
    <source>
        <dbReference type="SAM" id="MobiDB-lite"/>
    </source>
</evidence>
<dbReference type="Gene3D" id="2.30.30.140">
    <property type="match status" value="1"/>
</dbReference>
<dbReference type="SUPFAM" id="SSF57863">
    <property type="entry name" value="ArfGap/RecO-like zinc finger"/>
    <property type="match status" value="1"/>
</dbReference>
<dbReference type="CDD" id="cd20404">
    <property type="entry name" value="Tudor_Agenet_AtEML-like"/>
    <property type="match status" value="1"/>
</dbReference>
<dbReference type="GO" id="GO:0005096">
    <property type="term" value="F:GTPase activator activity"/>
    <property type="evidence" value="ECO:0007669"/>
    <property type="project" value="InterPro"/>
</dbReference>
<dbReference type="Proteomes" id="UP000516437">
    <property type="component" value="Chromosome 8"/>
</dbReference>
<feature type="compositionally biased region" description="Basic and acidic residues" evidence="2">
    <location>
        <begin position="1874"/>
        <end position="1888"/>
    </location>
</feature>
<feature type="region of interest" description="Disordered" evidence="2">
    <location>
        <begin position="1055"/>
        <end position="1076"/>
    </location>
</feature>
<dbReference type="InterPro" id="IPR001164">
    <property type="entry name" value="ArfGAP_dom"/>
</dbReference>
<dbReference type="Pfam" id="PF01412">
    <property type="entry name" value="ArfGap"/>
    <property type="match status" value="1"/>
</dbReference>
<feature type="compositionally biased region" description="Polar residues" evidence="2">
    <location>
        <begin position="1066"/>
        <end position="1076"/>
    </location>
</feature>
<dbReference type="SMART" id="SM00333">
    <property type="entry name" value="TUDOR"/>
    <property type="match status" value="1"/>
</dbReference>
<feature type="region of interest" description="Disordered" evidence="2">
    <location>
        <begin position="31"/>
        <end position="95"/>
    </location>
</feature>
<feature type="compositionally biased region" description="Basic and acidic residues" evidence="2">
    <location>
        <begin position="433"/>
        <end position="452"/>
    </location>
</feature>
<feature type="compositionally biased region" description="Polar residues" evidence="2">
    <location>
        <begin position="2112"/>
        <end position="2121"/>
    </location>
</feature>
<feature type="compositionally biased region" description="Basic and acidic residues" evidence="2">
    <location>
        <begin position="228"/>
        <end position="239"/>
    </location>
</feature>
<dbReference type="GO" id="GO:0008270">
    <property type="term" value="F:zinc ion binding"/>
    <property type="evidence" value="ECO:0007669"/>
    <property type="project" value="UniProtKB-KW"/>
</dbReference>
<feature type="region of interest" description="Disordered" evidence="2">
    <location>
        <begin position="984"/>
        <end position="1008"/>
    </location>
</feature>
<evidence type="ECO:0000313" key="5">
    <source>
        <dbReference type="Proteomes" id="UP000516437"/>
    </source>
</evidence>
<feature type="compositionally biased region" description="Polar residues" evidence="2">
    <location>
        <begin position="1859"/>
        <end position="1868"/>
    </location>
</feature>
<keyword evidence="1" id="KW-0479">Metal-binding</keyword>
<feature type="region of interest" description="Disordered" evidence="2">
    <location>
        <begin position="162"/>
        <end position="240"/>
    </location>
</feature>
<dbReference type="Gene3D" id="1.10.220.150">
    <property type="entry name" value="Arf GTPase activating protein"/>
    <property type="match status" value="1"/>
</dbReference>
<dbReference type="Pfam" id="PF10513">
    <property type="entry name" value="EPL1"/>
    <property type="match status" value="1"/>
</dbReference>
<evidence type="ECO:0000313" key="4">
    <source>
        <dbReference type="EMBL" id="KAB1204525.1"/>
    </source>
</evidence>
<accession>A0A6A1UVT1</accession>
<name>A0A6A1UVT1_9ROSI</name>
<dbReference type="OrthoDB" id="435275at2759"/>
<feature type="region of interest" description="Disordered" evidence="2">
    <location>
        <begin position="2112"/>
        <end position="2135"/>
    </location>
</feature>
<dbReference type="EMBL" id="RXIC02000026">
    <property type="protein sequence ID" value="KAB1204525.1"/>
    <property type="molecule type" value="Genomic_DNA"/>
</dbReference>
<organism evidence="4 5">
    <name type="scientific">Morella rubra</name>
    <name type="common">Chinese bayberry</name>
    <dbReference type="NCBI Taxonomy" id="262757"/>
    <lineage>
        <taxon>Eukaryota</taxon>
        <taxon>Viridiplantae</taxon>
        <taxon>Streptophyta</taxon>
        <taxon>Embryophyta</taxon>
        <taxon>Tracheophyta</taxon>
        <taxon>Spermatophyta</taxon>
        <taxon>Magnoliopsida</taxon>
        <taxon>eudicotyledons</taxon>
        <taxon>Gunneridae</taxon>
        <taxon>Pentapetalae</taxon>
        <taxon>rosids</taxon>
        <taxon>fabids</taxon>
        <taxon>Fagales</taxon>
        <taxon>Myricaceae</taxon>
        <taxon>Morella</taxon>
    </lineage>
</organism>
<keyword evidence="1" id="KW-0862">Zinc</keyword>
<keyword evidence="1" id="KW-0863">Zinc-finger</keyword>
<dbReference type="InterPro" id="IPR019542">
    <property type="entry name" value="Enhancer_polycomb-like_N"/>
</dbReference>
<proteinExistence type="predicted"/>
<feature type="compositionally biased region" description="Polar residues" evidence="2">
    <location>
        <begin position="1960"/>
        <end position="1986"/>
    </location>
</feature>
<feature type="region of interest" description="Disordered" evidence="2">
    <location>
        <begin position="1827"/>
        <end position="1891"/>
    </location>
</feature>
<dbReference type="PANTHER" id="PTHR46085:SF16">
    <property type="entry name" value="ARFGAP_RECO-LIKE ZINC FINGER DOMAIN-CONTAINING PROTEIN"/>
    <property type="match status" value="1"/>
</dbReference>
<dbReference type="InterPro" id="IPR037278">
    <property type="entry name" value="ARFGAP/RecO"/>
</dbReference>
<feature type="compositionally biased region" description="Basic and acidic residues" evidence="2">
    <location>
        <begin position="1847"/>
        <end position="1856"/>
    </location>
</feature>
<evidence type="ECO:0000256" key="1">
    <source>
        <dbReference type="PROSITE-ProRule" id="PRU00288"/>
    </source>
</evidence>
<feature type="region of interest" description="Disordered" evidence="2">
    <location>
        <begin position="480"/>
        <end position="501"/>
    </location>
</feature>
<feature type="domain" description="Arf-GAP" evidence="3">
    <location>
        <begin position="1711"/>
        <end position="1818"/>
    </location>
</feature>
<dbReference type="SMART" id="SM00105">
    <property type="entry name" value="ArfGap"/>
    <property type="match status" value="1"/>
</dbReference>
<feature type="region of interest" description="Disordered" evidence="2">
    <location>
        <begin position="1111"/>
        <end position="1143"/>
    </location>
</feature>
<feature type="compositionally biased region" description="Basic and acidic residues" evidence="2">
    <location>
        <begin position="72"/>
        <end position="82"/>
    </location>
</feature>
<dbReference type="CDD" id="cd08838">
    <property type="entry name" value="ArfGap_AGFG"/>
    <property type="match status" value="1"/>
</dbReference>
<evidence type="ECO:0000259" key="3">
    <source>
        <dbReference type="PROSITE" id="PS50115"/>
    </source>
</evidence>
<reference evidence="4 5" key="1">
    <citation type="journal article" date="2019" name="Plant Biotechnol. J.">
        <title>The red bayberry genome and genetic basis of sex determination.</title>
        <authorList>
            <person name="Jia H.M."/>
            <person name="Jia H.J."/>
            <person name="Cai Q.L."/>
            <person name="Wang Y."/>
            <person name="Zhao H.B."/>
            <person name="Yang W.F."/>
            <person name="Wang G.Y."/>
            <person name="Li Y.H."/>
            <person name="Zhan D.L."/>
            <person name="Shen Y.T."/>
            <person name="Niu Q.F."/>
            <person name="Chang L."/>
            <person name="Qiu J."/>
            <person name="Zhao L."/>
            <person name="Xie H.B."/>
            <person name="Fu W.Y."/>
            <person name="Jin J."/>
            <person name="Li X.W."/>
            <person name="Jiao Y."/>
            <person name="Zhou C.C."/>
            <person name="Tu T."/>
            <person name="Chai C.Y."/>
            <person name="Gao J.L."/>
            <person name="Fan L.J."/>
            <person name="van de Weg E."/>
            <person name="Wang J.Y."/>
            <person name="Gao Z.S."/>
        </authorList>
    </citation>
    <scope>NUCLEOTIDE SEQUENCE [LARGE SCALE GENOMIC DNA]</scope>
    <source>
        <tissue evidence="4">Leaves</tissue>
    </source>
</reference>
<dbReference type="InterPro" id="IPR002999">
    <property type="entry name" value="Tudor"/>
</dbReference>
<feature type="region of interest" description="Disordered" evidence="2">
    <location>
        <begin position="422"/>
        <end position="452"/>
    </location>
</feature>
<protein>
    <submittedName>
        <fullName evidence="4">Putative ADP-ribosylation factor GTPase-activating protein AGD14</fullName>
    </submittedName>
</protein>
<comment type="caution">
    <text evidence="4">The sequence shown here is derived from an EMBL/GenBank/DDBJ whole genome shotgun (WGS) entry which is preliminary data.</text>
</comment>
<feature type="compositionally biased region" description="Basic residues" evidence="2">
    <location>
        <begin position="1114"/>
        <end position="1130"/>
    </location>
</feature>
<sequence>MENRVENSHGAAVPKKSRSLDIKSLYKSGATIEGQNKTLKRNYSISEDGDERRNKKKSRKEVSLSSFNNVDDASKKSVDEVHSGQLDSGSLDSEDSKLVLSEKLNSSSGYDTVSLSLTDNVIWIPKRKRGVAGRKKFEDSEVLNPVGKSCNEVALVDQIDKLSPDDSGTQVESSKIKRQKSFDEFKENRNNESNLVRHLKEEEGHTDHLVVTNDDLSSKTRKRKKRKDWTPDSKSKVKEAVPVVDNSVRISDDLKEDDEENLEENAARMLSSRFDPSCTGFSSSSKASELRSVNGLSFLLSSGQDFVGRGSKLLSGSESASGDTALRVLRPRKQRKEKGQSRKRRHFYEIFSGDLDAYWVLNRRIKVFWPLDQSWYYGLVNDYDKERKLHHVKYDDRDEEWINLQNERFKLLLLPSEVPGKAGRRKSVRRNRGSNEGKRSSNSKEKEKRDLTAEDDGYIGSFMDSEPIISWLARSTHRIKSTPSHSAKKHKTSGPSLQSLSAGLSDETVNLHPCLEKGSSRTDKDQSKLSLKSEFPDSLSDTVRFERSVMATTWPRDCKQPIVYFRRRFHKVGLALSHTSENNPVSRVAPGSLASFGPLVDELQDFEEHDASLGRLGSDLLDNVGLSHFSFSSLELGHIRFELRFPVQLVLNDTCGAENFWFFRAILLLQHGILMTMWPKVHLEMLFIDNVVGLRFLLFEGCFKQAVAFVFFVLRVFHQPMELGKYVDSQLPVTSIRFKFSSVQDLRRQLVFAFYNFSELKNSKWVYLDCKLKRHCLISRQLPLSECTYDNIHGFQNGRNQLSITSACGHPSSIKGLQKSSKQGRSLMGFGRDCTYVNISEPSSDSNEIRRKLTPFALRFAAAPTFFLSLHLKLLMEHRVAHISFRDDVEHPENFESFMLDDCCSAEDCYRDTVENNVKASFRNTTCDGWLSCAKSEDRDWTKSSWKYKSVDHHVAGTSAGSQHSEKVGTDAIGQLQKWQSHCSELEQRGLSPRPSVDRDKAGTSSHSLLNGLSVEIPLCNQFETPEDGELQSAQHSTDLSWNMNVGIIPSPNPTAPRSTWHRNKNNPSSFGSLSHGWSNGKADIFQNGFGNGPKRPRTQVSYSLPLGGLDVHSKHRSHHQKAPPHKRIRRANEKRSTDVSRGSQRNLELLSCDANVLITLGDRGWRECGVQVVLELVDHNEWKLAVKLLGATKYAYKAHQFLQPGSTNRYTHAMMWKGGKDWILEFPDRSQWVLFKEMHEECYNRNIRAALIKNIPIPGVCLIEENDDSGSEALFVRSSSKYFRQVETDVEMALNPSRVLYDMDSDDEQWILNNPTSSESDRCSLGQITDEMFERIVDMFEKAAYAQERDQFTSDEIEDLMVGVGPMYVIRNIYEHWRQKRQRKGMPLVRHLQPPLWERYQQEVNEWELAMTKINTNLPNGCQEKGAPMEKPPMFAFCLKPRGLEVPNKGSKQRSQRKFSVCGQSNGILGDQDGLLAFGRRLNGFSFADDKVVNLGQNYESLDDSPLPYASPRMFSPRDAGSTGFFCTSSDGFDRNHIPRLQRMKSKKFGTFASPNDQEMLMSYNHRVIDHRNGLHRWNMGPSEWPRQQHYRWDGSHRHGIEQLDGSDLDEFRLRDASGAAQHAVNMAKLKREKAQRLLYRADLAIHKAVVALMTAEAIKASREDLNSALSSGREGICCLVSVICQITGFFRQHEFSQFSAIAVLILQGPQYVCTNFLTFVCTNCSGVHLLSPLVLHVLQSREFTHRVKSVSMAKFSAEEVSALQAGGNERARQTYFKAWDAQRLPYPDASNLQRLRDFIKHVYVDRKYTGEKSVDNLPRLRLNDKEESCGSKKGSAYHGGSRSSLSEDRYEGRYSKRSSPVQGSKDGSSKYYYDERRSPRHAHENSRYGGFRRSPARFEVIDDRFRDDECGSRRFPSTDSKIVIRSLGLLKNMERTSSCPVRDNLGDGVPPLEEGKLSKSTNAKDTVGSSHNQNIASSSDQCSIDRNPAEHKRRSSGSLIDLSPEGDSLDAEIIIQTPQMLHTASGSTWPSFEHPAKGMPFQARSAVSFESLLIELSVPSVLPASDSMSEGPSIDDALSTVARGNFPASGTSPSASAQHMSAITINVGTSTTASTTNNMPAEPHDESPPQAAPIGDVDSTIAIADRQQLSNMRQYHPTTALVSDSSPIMQLTNPPVGTLNNQPWNSSNRPNRQWPLTAYAQQSSQAVSKSAQDVGSGVRSEPLSTATSIGRKELPADLFTASYSTVTAPVTGQQNETGSPYGMGVSMLCYPNAMPMHAFPNTARSINPFDLNGERIHVQAPPFPSMASLQGALPNVSAASSLFQTSRPDTQSSGLMAPQSPSYASAMRPGASMGIHVQKNMTPSSIQINSAQNGALLNDKYFVKCSNLAFFHLT</sequence>
<feature type="region of interest" description="Disordered" evidence="2">
    <location>
        <begin position="1939"/>
        <end position="2007"/>
    </location>
</feature>